<organism evidence="4 5">
    <name type="scientific">Exophiala bonariae</name>
    <dbReference type="NCBI Taxonomy" id="1690606"/>
    <lineage>
        <taxon>Eukaryota</taxon>
        <taxon>Fungi</taxon>
        <taxon>Dikarya</taxon>
        <taxon>Ascomycota</taxon>
        <taxon>Pezizomycotina</taxon>
        <taxon>Eurotiomycetes</taxon>
        <taxon>Chaetothyriomycetidae</taxon>
        <taxon>Chaetothyriales</taxon>
        <taxon>Herpotrichiellaceae</taxon>
        <taxon>Exophiala</taxon>
    </lineage>
</organism>
<keyword evidence="5" id="KW-1185">Reference proteome</keyword>
<sequence>MAEVAGLVLSAVPILAALQQYGTVHKLCKRFRKCKSGIDELIHCLYMQQVIFSNETRLLLTSVVGMDRATAMLQDLKHASWSDPKFSSQLDSVLGDSKQAIVAAAQSAHKKMREFEDDVQKLEAANSGARTGSKEWRKALRAQFKFTFTESNLTRLACSITQATTDYRVLRAQLQEYLASSPDIDSSGRSSLEVERIQATQDAATRVYEILVTACKLHSKHHARFSLTPNYVSSSMGTEIKFQIAYRHLSSTQAQTQRDVLWFVVESIINSTINTRALTIAPLLTTGSQKSTSKRPLSPILKTLQLGSCTGAKAKRVRIRSPSPPAVSGPSIAVGPLTLPNLPEFSKTNNLCTHLRACTNKHHPVGVCIGWLENSTQWKHRVFHSLGPSTPKALNNEEVETLAGLLTSLTSSRKVNSRLTVLQRLRLAKLLSTAMLNFNATPWMPPLWSSQDIVVYDVPQTGENDPKGLEVFVEVPVQPTESLNPSGNSTNPGPPVVNPAQPTMSMSQPAAFDTLAPWVRNLTLFGLGVMLLEIAFEAPLQSMRTASDVIHGYPAAIVDLFTARRQSEEVATGLGLKYSEIVKKCLHCDFGQGADLSNPGLQNAIHRDVISELDRLEAGFQQLGIQ</sequence>
<dbReference type="Proteomes" id="UP001358417">
    <property type="component" value="Unassembled WGS sequence"/>
</dbReference>
<reference evidence="4 5" key="1">
    <citation type="submission" date="2023-08" db="EMBL/GenBank/DDBJ databases">
        <title>Black Yeasts Isolated from many extreme environments.</title>
        <authorList>
            <person name="Coleine C."/>
            <person name="Stajich J.E."/>
            <person name="Selbmann L."/>
        </authorList>
    </citation>
    <scope>NUCLEOTIDE SEQUENCE [LARGE SCALE GENOMIC DNA]</scope>
    <source>
        <strain evidence="4 5">CCFEE 5792</strain>
    </source>
</reference>
<evidence type="ECO:0000313" key="5">
    <source>
        <dbReference type="Proteomes" id="UP001358417"/>
    </source>
</evidence>
<evidence type="ECO:0000259" key="3">
    <source>
        <dbReference type="Pfam" id="PF24476"/>
    </source>
</evidence>
<evidence type="ECO:0000313" key="4">
    <source>
        <dbReference type="EMBL" id="KAK5050936.1"/>
    </source>
</evidence>
<dbReference type="InterPro" id="IPR056002">
    <property type="entry name" value="DUF7580"/>
</dbReference>
<dbReference type="PANTHER" id="PTHR35186:SF4">
    <property type="entry name" value="PRION-INHIBITION AND PROPAGATION HELO DOMAIN-CONTAINING PROTEIN"/>
    <property type="match status" value="1"/>
</dbReference>
<evidence type="ECO:0000256" key="1">
    <source>
        <dbReference type="SAM" id="MobiDB-lite"/>
    </source>
</evidence>
<keyword evidence="2" id="KW-0732">Signal</keyword>
<gene>
    <name evidence="4" type="ORF">LTR84_003495</name>
</gene>
<protein>
    <recommendedName>
        <fullName evidence="3">DUF7580 domain-containing protein</fullName>
    </recommendedName>
</protein>
<comment type="caution">
    <text evidence="4">The sequence shown here is derived from an EMBL/GenBank/DDBJ whole genome shotgun (WGS) entry which is preliminary data.</text>
</comment>
<feature type="signal peptide" evidence="2">
    <location>
        <begin position="1"/>
        <end position="17"/>
    </location>
</feature>
<dbReference type="GeneID" id="89971682"/>
<feature type="domain" description="DUF7580" evidence="3">
    <location>
        <begin position="346"/>
        <end position="614"/>
    </location>
</feature>
<dbReference type="RefSeq" id="XP_064705436.1">
    <property type="nucleotide sequence ID" value="XM_064847083.1"/>
</dbReference>
<dbReference type="PANTHER" id="PTHR35186">
    <property type="entry name" value="ANK_REP_REGION DOMAIN-CONTAINING PROTEIN"/>
    <property type="match status" value="1"/>
</dbReference>
<dbReference type="AlphaFoldDB" id="A0AAV9N9X6"/>
<evidence type="ECO:0000256" key="2">
    <source>
        <dbReference type="SAM" id="SignalP"/>
    </source>
</evidence>
<dbReference type="Pfam" id="PF24476">
    <property type="entry name" value="DUF7580"/>
    <property type="match status" value="1"/>
</dbReference>
<accession>A0AAV9N9X6</accession>
<feature type="chain" id="PRO_5043395790" description="DUF7580 domain-containing protein" evidence="2">
    <location>
        <begin position="18"/>
        <end position="626"/>
    </location>
</feature>
<name>A0AAV9N9X6_9EURO</name>
<dbReference type="EMBL" id="JAVRRD010000016">
    <property type="protein sequence ID" value="KAK5050936.1"/>
    <property type="molecule type" value="Genomic_DNA"/>
</dbReference>
<proteinExistence type="predicted"/>
<feature type="region of interest" description="Disordered" evidence="1">
    <location>
        <begin position="481"/>
        <end position="502"/>
    </location>
</feature>